<sequence length="150" mass="17498">MRRMASSAGYRLPERYSRAAPLLTQPVPDWTRRTRDRDAVSSEQTPVTSDPVKQDTLWKELVWSERRGLQEWEKNWNFLTSYDEMGQLKTEEPLPGYVPLFSDRVPNTTNQVFGSRLSTPLGSELVKLDRLLLWSRSQYKCKQAADMLPY</sequence>
<feature type="compositionally biased region" description="Basic and acidic residues" evidence="1">
    <location>
        <begin position="30"/>
        <end position="40"/>
    </location>
</feature>
<name>A0A3P8WIY5_CYNSE</name>
<accession>A0A3P8WIY5</accession>
<dbReference type="PANTHER" id="PTHR31909">
    <property type="entry name" value="CHROMOSOME 20 ORF85 FAMILY MEMBER"/>
    <property type="match status" value="1"/>
</dbReference>
<dbReference type="GeneTree" id="ENSGT00940000154459"/>
<feature type="region of interest" description="Disordered" evidence="1">
    <location>
        <begin position="27"/>
        <end position="52"/>
    </location>
</feature>
<reference evidence="2 3" key="1">
    <citation type="journal article" date="2014" name="Nat. Genet.">
        <title>Whole-genome sequence of a flatfish provides insights into ZW sex chromosome evolution and adaptation to a benthic lifestyle.</title>
        <authorList>
            <person name="Chen S."/>
            <person name="Zhang G."/>
            <person name="Shao C."/>
            <person name="Huang Q."/>
            <person name="Liu G."/>
            <person name="Zhang P."/>
            <person name="Song W."/>
            <person name="An N."/>
            <person name="Chalopin D."/>
            <person name="Volff J.N."/>
            <person name="Hong Y."/>
            <person name="Li Q."/>
            <person name="Sha Z."/>
            <person name="Zhou H."/>
            <person name="Xie M."/>
            <person name="Yu Q."/>
            <person name="Liu Y."/>
            <person name="Xiang H."/>
            <person name="Wang N."/>
            <person name="Wu K."/>
            <person name="Yang C."/>
            <person name="Zhou Q."/>
            <person name="Liao X."/>
            <person name="Yang L."/>
            <person name="Hu Q."/>
            <person name="Zhang J."/>
            <person name="Meng L."/>
            <person name="Jin L."/>
            <person name="Tian Y."/>
            <person name="Lian J."/>
            <person name="Yang J."/>
            <person name="Miao G."/>
            <person name="Liu S."/>
            <person name="Liang Z."/>
            <person name="Yan F."/>
            <person name="Li Y."/>
            <person name="Sun B."/>
            <person name="Zhang H."/>
            <person name="Zhang J."/>
            <person name="Zhu Y."/>
            <person name="Du M."/>
            <person name="Zhao Y."/>
            <person name="Schartl M."/>
            <person name="Tang Q."/>
            <person name="Wang J."/>
        </authorList>
    </citation>
    <scope>NUCLEOTIDE SEQUENCE</scope>
</reference>
<dbReference type="OMA" id="DLDPQIH"/>
<evidence type="ECO:0000313" key="2">
    <source>
        <dbReference type="Ensembl" id="ENSCSEP00000025471.1"/>
    </source>
</evidence>
<dbReference type="Pfam" id="PF14945">
    <property type="entry name" value="LLC1"/>
    <property type="match status" value="1"/>
</dbReference>
<reference evidence="2" key="2">
    <citation type="submission" date="2025-08" db="UniProtKB">
        <authorList>
            <consortium name="Ensembl"/>
        </authorList>
    </citation>
    <scope>IDENTIFICATION</scope>
</reference>
<evidence type="ECO:0000313" key="3">
    <source>
        <dbReference type="Proteomes" id="UP000265120"/>
    </source>
</evidence>
<protein>
    <submittedName>
        <fullName evidence="2">Ciliary microtubule inner protein 5</fullName>
    </submittedName>
</protein>
<dbReference type="AlphaFoldDB" id="A0A3P8WIY5"/>
<proteinExistence type="predicted"/>
<organism evidence="2 3">
    <name type="scientific">Cynoglossus semilaevis</name>
    <name type="common">Tongue sole</name>
    <dbReference type="NCBI Taxonomy" id="244447"/>
    <lineage>
        <taxon>Eukaryota</taxon>
        <taxon>Metazoa</taxon>
        <taxon>Chordata</taxon>
        <taxon>Craniata</taxon>
        <taxon>Vertebrata</taxon>
        <taxon>Euteleostomi</taxon>
        <taxon>Actinopterygii</taxon>
        <taxon>Neopterygii</taxon>
        <taxon>Teleostei</taxon>
        <taxon>Neoteleostei</taxon>
        <taxon>Acanthomorphata</taxon>
        <taxon>Carangaria</taxon>
        <taxon>Pleuronectiformes</taxon>
        <taxon>Pleuronectoidei</taxon>
        <taxon>Cynoglossidae</taxon>
        <taxon>Cynoglossinae</taxon>
        <taxon>Cynoglossus</taxon>
    </lineage>
</organism>
<dbReference type="PANTHER" id="PTHR31909:SF2">
    <property type="entry name" value="RIKEN CDNA 2410004P03 GENE"/>
    <property type="match status" value="1"/>
</dbReference>
<keyword evidence="3" id="KW-1185">Reference proteome</keyword>
<evidence type="ECO:0000256" key="1">
    <source>
        <dbReference type="SAM" id="MobiDB-lite"/>
    </source>
</evidence>
<dbReference type="Proteomes" id="UP000265120">
    <property type="component" value="Chromosome 1"/>
</dbReference>
<reference evidence="2" key="3">
    <citation type="submission" date="2025-09" db="UniProtKB">
        <authorList>
            <consortium name="Ensembl"/>
        </authorList>
    </citation>
    <scope>IDENTIFICATION</scope>
</reference>
<dbReference type="FunCoup" id="A0A3P8WIY5">
    <property type="interactions" value="602"/>
</dbReference>
<dbReference type="Ensembl" id="ENSCSET00000025808.1">
    <property type="protein sequence ID" value="ENSCSEP00000025471.1"/>
    <property type="gene ID" value="ENSCSEG00000016256.1"/>
</dbReference>
<dbReference type="InParanoid" id="A0A3P8WIY5"/>
<dbReference type="InterPro" id="IPR020339">
    <property type="entry name" value="C20orf85-like"/>
</dbReference>